<protein>
    <submittedName>
        <fullName evidence="1">Uncharacterized protein</fullName>
    </submittedName>
</protein>
<keyword evidence="2" id="KW-1185">Reference proteome</keyword>
<proteinExistence type="predicted"/>
<dbReference type="Gene3D" id="3.10.10.10">
    <property type="entry name" value="HIV Type 1 Reverse Transcriptase, subunit A, domain 1"/>
    <property type="match status" value="1"/>
</dbReference>
<evidence type="ECO:0000313" key="1">
    <source>
        <dbReference type="EMBL" id="KAK0174323.1"/>
    </source>
</evidence>
<organism evidence="1 2">
    <name type="scientific">Microctonus hyperodae</name>
    <name type="common">Parasitoid wasp</name>
    <dbReference type="NCBI Taxonomy" id="165561"/>
    <lineage>
        <taxon>Eukaryota</taxon>
        <taxon>Metazoa</taxon>
        <taxon>Ecdysozoa</taxon>
        <taxon>Arthropoda</taxon>
        <taxon>Hexapoda</taxon>
        <taxon>Insecta</taxon>
        <taxon>Pterygota</taxon>
        <taxon>Neoptera</taxon>
        <taxon>Endopterygota</taxon>
        <taxon>Hymenoptera</taxon>
        <taxon>Apocrita</taxon>
        <taxon>Ichneumonoidea</taxon>
        <taxon>Braconidae</taxon>
        <taxon>Euphorinae</taxon>
        <taxon>Microctonus</taxon>
    </lineage>
</organism>
<dbReference type="SUPFAM" id="SSF56672">
    <property type="entry name" value="DNA/RNA polymerases"/>
    <property type="match status" value="1"/>
</dbReference>
<accession>A0AA39KUF8</accession>
<dbReference type="AlphaFoldDB" id="A0AA39KUF8"/>
<dbReference type="GO" id="GO:0071897">
    <property type="term" value="P:DNA biosynthetic process"/>
    <property type="evidence" value="ECO:0007669"/>
    <property type="project" value="UniProtKB-ARBA"/>
</dbReference>
<reference evidence="1" key="1">
    <citation type="journal article" date="2023" name="bioRxiv">
        <title>Scaffold-level genome assemblies of two parasitoid biocontrol wasps reveal the parthenogenesis mechanism and an associated novel virus.</title>
        <authorList>
            <person name="Inwood S."/>
            <person name="Skelly J."/>
            <person name="Guhlin J."/>
            <person name="Harrop T."/>
            <person name="Goldson S."/>
            <person name="Dearden P."/>
        </authorList>
    </citation>
    <scope>NUCLEOTIDE SEQUENCE</scope>
    <source>
        <strain evidence="1">Lincoln</strain>
        <tissue evidence="1">Whole body</tissue>
    </source>
</reference>
<gene>
    <name evidence="1" type="ORF">PV327_010108</name>
</gene>
<evidence type="ECO:0000313" key="2">
    <source>
        <dbReference type="Proteomes" id="UP001168972"/>
    </source>
</evidence>
<reference evidence="1" key="2">
    <citation type="submission" date="2023-03" db="EMBL/GenBank/DDBJ databases">
        <authorList>
            <person name="Inwood S.N."/>
            <person name="Skelly J.G."/>
            <person name="Guhlin J."/>
            <person name="Harrop T.W.R."/>
            <person name="Goldson S.G."/>
            <person name="Dearden P.K."/>
        </authorList>
    </citation>
    <scope>NUCLEOTIDE SEQUENCE</scope>
    <source>
        <strain evidence="1">Lincoln</strain>
        <tissue evidence="1">Whole body</tissue>
    </source>
</reference>
<name>A0AA39KUF8_MICHY</name>
<sequence length="110" mass="12594">MVGCLYICCWSGVYTDYLFICLLLTVPLQCVRYAPAGSSLSNIYAILANRRKVYQNPRRLSTEQKRQANEIIDKKLCEGIVIPNVNEYGTHIVIVKKKVDARDYVSIVEY</sequence>
<dbReference type="Proteomes" id="UP001168972">
    <property type="component" value="Unassembled WGS sequence"/>
</dbReference>
<dbReference type="EMBL" id="JAQQBR010000006">
    <property type="protein sequence ID" value="KAK0174323.1"/>
    <property type="molecule type" value="Genomic_DNA"/>
</dbReference>
<comment type="caution">
    <text evidence="1">The sequence shown here is derived from an EMBL/GenBank/DDBJ whole genome shotgun (WGS) entry which is preliminary data.</text>
</comment>
<dbReference type="InterPro" id="IPR043502">
    <property type="entry name" value="DNA/RNA_pol_sf"/>
</dbReference>